<gene>
    <name evidence="3" type="ORF">RBWH47_01030</name>
</gene>
<evidence type="ECO:0000256" key="1">
    <source>
        <dbReference type="SAM" id="MobiDB-lite"/>
    </source>
</evidence>
<reference evidence="3 4" key="1">
    <citation type="journal article" date="2013" name="Mar. Genomics">
        <title>Expression of sulfatases in Rhodopirellula baltica and the diversity of sulfatases in the genus Rhodopirellula.</title>
        <authorList>
            <person name="Wegner C.E."/>
            <person name="Richter-Heitmann T."/>
            <person name="Klindworth A."/>
            <person name="Klockow C."/>
            <person name="Richter M."/>
            <person name="Achstetter T."/>
            <person name="Glockner F.O."/>
            <person name="Harder J."/>
        </authorList>
    </citation>
    <scope>NUCLEOTIDE SEQUENCE [LARGE SCALE GENOMIC DNA]</scope>
    <source>
        <strain evidence="3 4">WH47</strain>
    </source>
</reference>
<dbReference type="EMBL" id="AFAR01000074">
    <property type="protein sequence ID" value="EGF28679.1"/>
    <property type="molecule type" value="Genomic_DNA"/>
</dbReference>
<feature type="transmembrane region" description="Helical" evidence="2">
    <location>
        <begin position="104"/>
        <end position="126"/>
    </location>
</feature>
<organism evidence="3 4">
    <name type="scientific">Rhodopirellula baltica WH47</name>
    <dbReference type="NCBI Taxonomy" id="991778"/>
    <lineage>
        <taxon>Bacteria</taxon>
        <taxon>Pseudomonadati</taxon>
        <taxon>Planctomycetota</taxon>
        <taxon>Planctomycetia</taxon>
        <taxon>Pirellulales</taxon>
        <taxon>Pirellulaceae</taxon>
        <taxon>Rhodopirellula</taxon>
    </lineage>
</organism>
<dbReference type="PATRIC" id="fig|991778.3.peg.1406"/>
<keyword evidence="2" id="KW-0812">Transmembrane</keyword>
<accession>F2ANR8</accession>
<dbReference type="Proteomes" id="UP000006222">
    <property type="component" value="Unassembled WGS sequence"/>
</dbReference>
<feature type="compositionally biased region" description="Basic and acidic residues" evidence="1">
    <location>
        <begin position="7"/>
        <end position="18"/>
    </location>
</feature>
<feature type="transmembrane region" description="Helical" evidence="2">
    <location>
        <begin position="263"/>
        <end position="281"/>
    </location>
</feature>
<dbReference type="AlphaFoldDB" id="F2ANR8"/>
<evidence type="ECO:0000313" key="4">
    <source>
        <dbReference type="Proteomes" id="UP000006222"/>
    </source>
</evidence>
<feature type="compositionally biased region" description="Low complexity" evidence="1">
    <location>
        <begin position="30"/>
        <end position="41"/>
    </location>
</feature>
<evidence type="ECO:0000313" key="3">
    <source>
        <dbReference type="EMBL" id="EGF28679.1"/>
    </source>
</evidence>
<sequence length="396" mass="44794">MTDEDSDAKPTSRTDIDRASVNPYATSMRPSGSEPEPAASSDQIGTVLAFDGEITEVDIRMLIPERGLWILLAVLMWGMIIPAFAIGTVVATTNMFFSGVDSETVLGILIGVFVAIGFAVATQYVAPSRRTRRALKQRPDLVGRAVGRFVPSGLLFNDGERTHFLNGDYCKRAETTKHGIRVPLLEGPYVQLYLAKRLFERFDKTVWKELQAIWQQLDAKPLDRDAVMERNCQQLGKRPESAISFDGQVTLHVPVDHAAVRKIMYRNGGMIFVYGVAALLAWHFGHWFIAMGALILALSTVRYFYNSWRWMAIPTQDTTWHQHGWISPEEVVSVTETNGVRLFRNECQRTEWIGETLVWHLPTNRAMYFSREHFESDEDWNQVSESSSLESVSSIE</sequence>
<keyword evidence="2" id="KW-0472">Membrane</keyword>
<name>F2ANR8_RHOBT</name>
<comment type="caution">
    <text evidence="3">The sequence shown here is derived from an EMBL/GenBank/DDBJ whole genome shotgun (WGS) entry which is preliminary data.</text>
</comment>
<feature type="region of interest" description="Disordered" evidence="1">
    <location>
        <begin position="1"/>
        <end position="41"/>
    </location>
</feature>
<protein>
    <submittedName>
        <fullName evidence="3">Uncharacterized protein</fullName>
    </submittedName>
</protein>
<feature type="transmembrane region" description="Helical" evidence="2">
    <location>
        <begin position="68"/>
        <end position="92"/>
    </location>
</feature>
<proteinExistence type="predicted"/>
<evidence type="ECO:0000256" key="2">
    <source>
        <dbReference type="SAM" id="Phobius"/>
    </source>
</evidence>
<keyword evidence="2" id="KW-1133">Transmembrane helix</keyword>
<feature type="transmembrane region" description="Helical" evidence="2">
    <location>
        <begin position="287"/>
        <end position="305"/>
    </location>
</feature>